<proteinExistence type="predicted"/>
<organism evidence="1">
    <name type="scientific">Anguilla anguilla</name>
    <name type="common">European freshwater eel</name>
    <name type="synonym">Muraena anguilla</name>
    <dbReference type="NCBI Taxonomy" id="7936"/>
    <lineage>
        <taxon>Eukaryota</taxon>
        <taxon>Metazoa</taxon>
        <taxon>Chordata</taxon>
        <taxon>Craniata</taxon>
        <taxon>Vertebrata</taxon>
        <taxon>Euteleostomi</taxon>
        <taxon>Actinopterygii</taxon>
        <taxon>Neopterygii</taxon>
        <taxon>Teleostei</taxon>
        <taxon>Anguilliformes</taxon>
        <taxon>Anguillidae</taxon>
        <taxon>Anguilla</taxon>
    </lineage>
</organism>
<reference evidence="1" key="2">
    <citation type="journal article" date="2015" name="Fish Shellfish Immunol.">
        <title>Early steps in the European eel (Anguilla anguilla)-Vibrio vulnificus interaction in the gills: Role of the RtxA13 toxin.</title>
        <authorList>
            <person name="Callol A."/>
            <person name="Pajuelo D."/>
            <person name="Ebbesson L."/>
            <person name="Teles M."/>
            <person name="MacKenzie S."/>
            <person name="Amaro C."/>
        </authorList>
    </citation>
    <scope>NUCLEOTIDE SEQUENCE</scope>
</reference>
<evidence type="ECO:0000313" key="1">
    <source>
        <dbReference type="EMBL" id="JAH09307.1"/>
    </source>
</evidence>
<dbReference type="AlphaFoldDB" id="A0A0E9PYH0"/>
<dbReference type="EMBL" id="GBXM01099270">
    <property type="protein sequence ID" value="JAH09307.1"/>
    <property type="molecule type" value="Transcribed_RNA"/>
</dbReference>
<reference evidence="1" key="1">
    <citation type="submission" date="2014-11" db="EMBL/GenBank/DDBJ databases">
        <authorList>
            <person name="Amaro Gonzalez C."/>
        </authorList>
    </citation>
    <scope>NUCLEOTIDE SEQUENCE</scope>
</reference>
<sequence>MNMKQVQWWWSLDPCATVYSCRPDKATAFVCVCVYCTIPCVSYSAYVMEGGCRVCLLAHCRRV</sequence>
<accession>A0A0E9PYH0</accession>
<protein>
    <submittedName>
        <fullName evidence="1">Uncharacterized protein</fullName>
    </submittedName>
</protein>
<name>A0A0E9PYH0_ANGAN</name>